<organism evidence="10">
    <name type="scientific">Sesamum angustifolium</name>
    <dbReference type="NCBI Taxonomy" id="2727405"/>
    <lineage>
        <taxon>Eukaryota</taxon>
        <taxon>Viridiplantae</taxon>
        <taxon>Streptophyta</taxon>
        <taxon>Embryophyta</taxon>
        <taxon>Tracheophyta</taxon>
        <taxon>Spermatophyta</taxon>
        <taxon>Magnoliopsida</taxon>
        <taxon>eudicotyledons</taxon>
        <taxon>Gunneridae</taxon>
        <taxon>Pentapetalae</taxon>
        <taxon>asterids</taxon>
        <taxon>lamiids</taxon>
        <taxon>Lamiales</taxon>
        <taxon>Pedaliaceae</taxon>
        <taxon>Sesamum</taxon>
    </lineage>
</organism>
<evidence type="ECO:0000256" key="5">
    <source>
        <dbReference type="ARBA" id="ARBA00023286"/>
    </source>
</evidence>
<dbReference type="PANTHER" id="PTHR45651">
    <property type="entry name" value="CYCLIC NUCLEOTIDE-GATED ION CHANNEL 15-RELATED-RELATED"/>
    <property type="match status" value="1"/>
</dbReference>
<dbReference type="Pfam" id="PF00520">
    <property type="entry name" value="Ion_trans"/>
    <property type="match status" value="1"/>
</dbReference>
<dbReference type="AlphaFoldDB" id="A0AAW2IK14"/>
<dbReference type="Gene3D" id="2.60.120.10">
    <property type="entry name" value="Jelly Rolls"/>
    <property type="match status" value="1"/>
</dbReference>
<keyword evidence="4 8" id="KW-0472">Membrane</keyword>
<protein>
    <submittedName>
        <fullName evidence="10">Cyclic nucleotide-gated ion channel 1</fullName>
    </submittedName>
</protein>
<keyword evidence="5" id="KW-0406">Ion transport</keyword>
<feature type="transmembrane region" description="Helical" evidence="8">
    <location>
        <begin position="345"/>
        <end position="366"/>
    </location>
</feature>
<dbReference type="SUPFAM" id="SSF81324">
    <property type="entry name" value="Voltage-gated potassium channels"/>
    <property type="match status" value="1"/>
</dbReference>
<evidence type="ECO:0000256" key="4">
    <source>
        <dbReference type="ARBA" id="ARBA00023136"/>
    </source>
</evidence>
<dbReference type="InterPro" id="IPR018490">
    <property type="entry name" value="cNMP-bd_dom_sf"/>
</dbReference>
<keyword evidence="5" id="KW-0813">Transport</keyword>
<feature type="compositionally biased region" description="Basic residues" evidence="7">
    <location>
        <begin position="48"/>
        <end position="57"/>
    </location>
</feature>
<dbReference type="SUPFAM" id="SSF51206">
    <property type="entry name" value="cAMP-binding domain-like"/>
    <property type="match status" value="1"/>
</dbReference>
<feature type="compositionally biased region" description="Basic and acidic residues" evidence="7">
    <location>
        <begin position="29"/>
        <end position="47"/>
    </location>
</feature>
<evidence type="ECO:0000259" key="9">
    <source>
        <dbReference type="Pfam" id="PF00520"/>
    </source>
</evidence>
<evidence type="ECO:0000256" key="7">
    <source>
        <dbReference type="SAM" id="MobiDB-lite"/>
    </source>
</evidence>
<comment type="caution">
    <text evidence="10">The sequence shown here is derived from an EMBL/GenBank/DDBJ whole genome shotgun (WGS) entry which is preliminary data.</text>
</comment>
<accession>A0AAW2IK14</accession>
<keyword evidence="2 8" id="KW-0812">Transmembrane</keyword>
<feature type="region of interest" description="Disordered" evidence="7">
    <location>
        <begin position="1"/>
        <end position="59"/>
    </location>
</feature>
<evidence type="ECO:0000256" key="1">
    <source>
        <dbReference type="ARBA" id="ARBA00004141"/>
    </source>
</evidence>
<proteinExistence type="predicted"/>
<name>A0AAW2IK14_9LAMI</name>
<dbReference type="EMBL" id="JACGWK010001864">
    <property type="protein sequence ID" value="KAL0281948.1"/>
    <property type="molecule type" value="Genomic_DNA"/>
</dbReference>
<keyword evidence="5" id="KW-1071">Ligand-gated ion channel</keyword>
<gene>
    <name evidence="10" type="ORF">Sangu_2979600</name>
</gene>
<keyword evidence="6" id="KW-0407">Ion channel</keyword>
<feature type="domain" description="Ion transport" evidence="9">
    <location>
        <begin position="69"/>
        <end position="337"/>
    </location>
</feature>
<dbReference type="Gene3D" id="1.10.287.630">
    <property type="entry name" value="Helix hairpin bin"/>
    <property type="match status" value="1"/>
</dbReference>
<evidence type="ECO:0000256" key="8">
    <source>
        <dbReference type="SAM" id="Phobius"/>
    </source>
</evidence>
<reference evidence="10" key="2">
    <citation type="journal article" date="2024" name="Plant">
        <title>Genomic evolution and insights into agronomic trait innovations of Sesamum species.</title>
        <authorList>
            <person name="Miao H."/>
            <person name="Wang L."/>
            <person name="Qu L."/>
            <person name="Liu H."/>
            <person name="Sun Y."/>
            <person name="Le M."/>
            <person name="Wang Q."/>
            <person name="Wei S."/>
            <person name="Zheng Y."/>
            <person name="Lin W."/>
            <person name="Duan Y."/>
            <person name="Cao H."/>
            <person name="Xiong S."/>
            <person name="Wang X."/>
            <person name="Wei L."/>
            <person name="Li C."/>
            <person name="Ma Q."/>
            <person name="Ju M."/>
            <person name="Zhao R."/>
            <person name="Li G."/>
            <person name="Mu C."/>
            <person name="Tian Q."/>
            <person name="Mei H."/>
            <person name="Zhang T."/>
            <person name="Gao T."/>
            <person name="Zhang H."/>
        </authorList>
    </citation>
    <scope>NUCLEOTIDE SEQUENCE</scope>
    <source>
        <strain evidence="10">G01</strain>
    </source>
</reference>
<feature type="transmembrane region" description="Helical" evidence="8">
    <location>
        <begin position="66"/>
        <end position="89"/>
    </location>
</feature>
<evidence type="ECO:0000256" key="2">
    <source>
        <dbReference type="ARBA" id="ARBA00022692"/>
    </source>
</evidence>
<comment type="subcellular location">
    <subcellularLocation>
        <location evidence="1">Membrane</location>
        <topology evidence="1">Multi-pass membrane protein</topology>
    </subcellularLocation>
</comment>
<reference evidence="10" key="1">
    <citation type="submission" date="2020-06" db="EMBL/GenBank/DDBJ databases">
        <authorList>
            <person name="Li T."/>
            <person name="Hu X."/>
            <person name="Zhang T."/>
            <person name="Song X."/>
            <person name="Zhang H."/>
            <person name="Dai N."/>
            <person name="Sheng W."/>
            <person name="Hou X."/>
            <person name="Wei L."/>
        </authorList>
    </citation>
    <scope>NUCLEOTIDE SEQUENCE</scope>
    <source>
        <strain evidence="10">G01</strain>
        <tissue evidence="10">Leaf</tissue>
    </source>
</reference>
<sequence length="610" mass="70108">MNQSGNRCARQFPWRRKPSFSRTVGGIKSYERTESLRKGSLDGEHTRSNRPKSSPKKKVVDPQEPFLLVWNKMFVISCMISIFLDPLFFYAPVVDAKNLCLSLDQKLEIAACVLRSFFDIVYVFHIVLQFRTGFIVPSSRIYGRGELVEDLGEICRRYLSSYFIIDILSVLPLPQVVVISIANAPTSPATKDFLKMVIFAQYIPRFYRIYPLTKEIMRTSGAVITETAWPAAAYNLLHCILASHVLGAMWYDGDRTQGEMLAEHGCGDHNGCKLDDLYCGVGRGDTSFLNSSCPLLEPNEIKSPADFDFGIFLDAHKSHVVEQTDFTRKFFNCFWWGWRNLRRNYFALVISITGLVLVASVISSSIQQFVQSITGRLEEVRMKRRDIEQWMSHRMLPEDLRARIRRYEQYKWQEKRGVEEETLISNILTTTTNGGGTSFFNSVYLTAGDFCGEELLIWALDPNSSSSLPISTRTVQAVKDVEAFCLMPDDLKRVMCQFIRLHSKQLQHTYRQVQRSSFHRFYSQQWRTWGAYFIQATWRRHYKRKIEKLLQEAEDTLQNPLSKEGSGSLPSLAATVYASRFATNMLGNLRRNHPHLQKPAEPDFSAENPS</sequence>
<dbReference type="PANTHER" id="PTHR45651:SF76">
    <property type="entry name" value="CYCLIC NUCLEOTIDE-GATED ION CHANNEL 1-LIKE"/>
    <property type="match status" value="1"/>
</dbReference>
<dbReference type="GO" id="GO:0005216">
    <property type="term" value="F:monoatomic ion channel activity"/>
    <property type="evidence" value="ECO:0007669"/>
    <property type="project" value="InterPro"/>
</dbReference>
<evidence type="ECO:0000256" key="3">
    <source>
        <dbReference type="ARBA" id="ARBA00022989"/>
    </source>
</evidence>
<dbReference type="GO" id="GO:0016020">
    <property type="term" value="C:membrane"/>
    <property type="evidence" value="ECO:0007669"/>
    <property type="project" value="UniProtKB-SubCell"/>
</dbReference>
<dbReference type="InterPro" id="IPR005821">
    <property type="entry name" value="Ion_trans_dom"/>
</dbReference>
<dbReference type="InterPro" id="IPR014710">
    <property type="entry name" value="RmlC-like_jellyroll"/>
</dbReference>
<evidence type="ECO:0000313" key="10">
    <source>
        <dbReference type="EMBL" id="KAL0281948.1"/>
    </source>
</evidence>
<feature type="transmembrane region" description="Helical" evidence="8">
    <location>
        <begin position="109"/>
        <end position="130"/>
    </location>
</feature>
<dbReference type="Gene3D" id="1.10.287.70">
    <property type="match status" value="1"/>
</dbReference>
<keyword evidence="3 8" id="KW-1133">Transmembrane helix</keyword>
<evidence type="ECO:0000256" key="6">
    <source>
        <dbReference type="ARBA" id="ARBA00023303"/>
    </source>
</evidence>